<comment type="similarity">
    <text evidence="1">Belongs to the peptidase U62 family.</text>
</comment>
<sequence length="612" mass="66466">MGPAQRPAHRRAADRERPEELVPGLPAVPHDQHLHRGRPSSPRGSDRLGEARSLLQEPGRRLGQPRRRQLLVPGDRGAPDRERQAHLPGAQRHSHRQRQRRDAEDRRGRQRPRDRRHHRIVRQGRAVEAGRGRAADGAVHRHHRGRDANVSPFSAGVQPVAEAALEAVAAEAVERARAAGAEEAEAIVESTRSFTARALNRQVETLKQSVTHGLGLRVIVNGAVGFVSTNDFRSAALEDLTRRVVILARFATPDPANGLPAPEREDPPGDLRLFDPAVLELPPDRKIDMALTLERVALGYDPRIRRTEGAAVSSHDGAVALVNSHGLARTWSGTAVSAHVVALADDREGKQQTGYYGVSRRWLGELPPLEELAREAARRAVQRIGARPVPAARVPVVMHPDIGAAWLSDLHGAFSGAGVVKQASWLTDKLGQTIAAPSVTLVDDGRMPGGIATEPYDGEGIPTRRNVLIDRGRCAMFEFDAYYGRRMGTGSTGSAQRSYASVPGVGHNNLYLEPGTETPEAILARVDRGFYMDDQGSFGFNSVTGDYSYQAQGHWIERGEKAFPVEGVTVASNSLEMLRQVVAVGNDLRFEHAVACPTLLIAEMTVSGGVEG</sequence>
<organism evidence="6 7">
    <name type="scientific">Eiseniibacteriota bacterium</name>
    <dbReference type="NCBI Taxonomy" id="2212470"/>
    <lineage>
        <taxon>Bacteria</taxon>
        <taxon>Candidatus Eiseniibacteriota</taxon>
    </lineage>
</organism>
<feature type="domain" description="Metalloprotease TldD/E C-terminal" evidence="4">
    <location>
        <begin position="393"/>
        <end position="608"/>
    </location>
</feature>
<evidence type="ECO:0000259" key="3">
    <source>
        <dbReference type="Pfam" id="PF01523"/>
    </source>
</evidence>
<comment type="caution">
    <text evidence="6">The sequence shown here is derived from an EMBL/GenBank/DDBJ whole genome shotgun (WGS) entry which is preliminary data.</text>
</comment>
<evidence type="ECO:0000256" key="2">
    <source>
        <dbReference type="SAM" id="MobiDB-lite"/>
    </source>
</evidence>
<evidence type="ECO:0000259" key="5">
    <source>
        <dbReference type="Pfam" id="PF19290"/>
    </source>
</evidence>
<dbReference type="InterPro" id="IPR045570">
    <property type="entry name" value="Metalloprtase-TldD/E_cen_dom"/>
</dbReference>
<dbReference type="InterPro" id="IPR047657">
    <property type="entry name" value="PmbA"/>
</dbReference>
<evidence type="ECO:0000256" key="1">
    <source>
        <dbReference type="ARBA" id="ARBA00005836"/>
    </source>
</evidence>
<dbReference type="Pfam" id="PF19290">
    <property type="entry name" value="PmbA_TldD_2nd"/>
    <property type="match status" value="1"/>
</dbReference>
<accession>A0A538SJC5</accession>
<protein>
    <submittedName>
        <fullName evidence="6">TldD/PmbA family protein</fullName>
    </submittedName>
</protein>
<dbReference type="GO" id="GO:0008237">
    <property type="term" value="F:metallopeptidase activity"/>
    <property type="evidence" value="ECO:0007669"/>
    <property type="project" value="InterPro"/>
</dbReference>
<dbReference type="GO" id="GO:0005829">
    <property type="term" value="C:cytosol"/>
    <property type="evidence" value="ECO:0007669"/>
    <property type="project" value="TreeGrafter"/>
</dbReference>
<proteinExistence type="inferred from homology"/>
<dbReference type="GO" id="GO:0006508">
    <property type="term" value="P:proteolysis"/>
    <property type="evidence" value="ECO:0007669"/>
    <property type="project" value="InterPro"/>
</dbReference>
<feature type="compositionally biased region" description="Basic and acidic residues" evidence="2">
    <location>
        <begin position="11"/>
        <end position="20"/>
    </location>
</feature>
<gene>
    <name evidence="6" type="ORF">E6K73_05655</name>
</gene>
<dbReference type="PANTHER" id="PTHR43421">
    <property type="entry name" value="METALLOPROTEASE PMBA"/>
    <property type="match status" value="1"/>
</dbReference>
<dbReference type="Proteomes" id="UP000320184">
    <property type="component" value="Unassembled WGS sequence"/>
</dbReference>
<dbReference type="Gene3D" id="3.30.2290.10">
    <property type="entry name" value="PmbA/TldD superfamily"/>
    <property type="match status" value="1"/>
</dbReference>
<dbReference type="Pfam" id="PF01523">
    <property type="entry name" value="PmbA_TldD_1st"/>
    <property type="match status" value="1"/>
</dbReference>
<reference evidence="6 7" key="1">
    <citation type="journal article" date="2019" name="Nat. Microbiol.">
        <title>Mediterranean grassland soil C-N compound turnover is dependent on rainfall and depth, and is mediated by genomically divergent microorganisms.</title>
        <authorList>
            <person name="Diamond S."/>
            <person name="Andeer P.F."/>
            <person name="Li Z."/>
            <person name="Crits-Christoph A."/>
            <person name="Burstein D."/>
            <person name="Anantharaman K."/>
            <person name="Lane K.R."/>
            <person name="Thomas B.C."/>
            <person name="Pan C."/>
            <person name="Northen T.R."/>
            <person name="Banfield J.F."/>
        </authorList>
    </citation>
    <scope>NUCLEOTIDE SEQUENCE [LARGE SCALE GENOMIC DNA]</scope>
    <source>
        <strain evidence="6">WS_3</strain>
    </source>
</reference>
<dbReference type="InterPro" id="IPR002510">
    <property type="entry name" value="Metalloprtase-TldD/E_N"/>
</dbReference>
<dbReference type="InterPro" id="IPR045569">
    <property type="entry name" value="Metalloprtase-TldD/E_C"/>
</dbReference>
<dbReference type="InterPro" id="IPR035068">
    <property type="entry name" value="TldD/PmbA_N"/>
</dbReference>
<feature type="domain" description="Metalloprotease TldD/E central" evidence="5">
    <location>
        <begin position="279"/>
        <end position="383"/>
    </location>
</feature>
<name>A0A538SJC5_UNCEI</name>
<evidence type="ECO:0000259" key="4">
    <source>
        <dbReference type="Pfam" id="PF19289"/>
    </source>
</evidence>
<feature type="domain" description="Metalloprotease TldD/E N-terminal" evidence="3">
    <location>
        <begin position="184"/>
        <end position="245"/>
    </location>
</feature>
<dbReference type="InterPro" id="IPR036059">
    <property type="entry name" value="TldD/PmbA_sf"/>
</dbReference>
<evidence type="ECO:0000313" key="7">
    <source>
        <dbReference type="Proteomes" id="UP000320184"/>
    </source>
</evidence>
<dbReference type="Pfam" id="PF19289">
    <property type="entry name" value="PmbA_TldD_3rd"/>
    <property type="match status" value="1"/>
</dbReference>
<dbReference type="PANTHER" id="PTHR43421:SF1">
    <property type="entry name" value="METALLOPROTEASE PMBA"/>
    <property type="match status" value="1"/>
</dbReference>
<evidence type="ECO:0000313" key="6">
    <source>
        <dbReference type="EMBL" id="TMQ51479.1"/>
    </source>
</evidence>
<feature type="compositionally biased region" description="Basic residues" evidence="2">
    <location>
        <begin position="108"/>
        <end position="122"/>
    </location>
</feature>
<dbReference type="SUPFAM" id="SSF111283">
    <property type="entry name" value="Putative modulator of DNA gyrase, PmbA/TldD"/>
    <property type="match status" value="1"/>
</dbReference>
<dbReference type="AlphaFoldDB" id="A0A538SJC5"/>
<feature type="region of interest" description="Disordered" evidence="2">
    <location>
        <begin position="1"/>
        <end position="153"/>
    </location>
</feature>
<dbReference type="EMBL" id="VBOT01000071">
    <property type="protein sequence ID" value="TMQ51479.1"/>
    <property type="molecule type" value="Genomic_DNA"/>
</dbReference>